<dbReference type="GO" id="GO:0030430">
    <property type="term" value="C:host cell cytoplasm"/>
    <property type="evidence" value="ECO:0007669"/>
    <property type="project" value="UniProtKB-SubCell"/>
</dbReference>
<keyword evidence="1 18" id="KW-1121">Modulation of host cell cycle by virus</keyword>
<dbReference type="GO" id="GO:0042025">
    <property type="term" value="C:host cell nucleus"/>
    <property type="evidence" value="ECO:0007669"/>
    <property type="project" value="UniProtKB-SubCell"/>
</dbReference>
<dbReference type="GO" id="GO:0006351">
    <property type="term" value="P:DNA-templated transcription"/>
    <property type="evidence" value="ECO:0007669"/>
    <property type="project" value="UniProtKB-UniRule"/>
</dbReference>
<comment type="subcellular location">
    <subcellularLocation>
        <location evidence="18">Host cytoplasm</location>
    </subcellularLocation>
    <subcellularLocation>
        <location evidence="18">Host nucleus</location>
    </subcellularLocation>
    <text evidence="18">Predominantly found in the host nucleus.</text>
</comment>
<evidence type="ECO:0000256" key="9">
    <source>
        <dbReference type="ARBA" id="ARBA00022833"/>
    </source>
</evidence>
<dbReference type="GO" id="GO:0003700">
    <property type="term" value="F:DNA-binding transcription factor activity"/>
    <property type="evidence" value="ECO:0007669"/>
    <property type="project" value="UniProtKB-UniRule"/>
</dbReference>
<dbReference type="GO" id="GO:0052170">
    <property type="term" value="P:symbiont-mediated suppression of host innate immune response"/>
    <property type="evidence" value="ECO:0007669"/>
    <property type="project" value="UniProtKB-KW"/>
</dbReference>
<dbReference type="InterPro" id="IPR000148">
    <property type="entry name" value="Papilloma_E7"/>
</dbReference>
<dbReference type="GO" id="GO:0039502">
    <property type="term" value="P:symbiont-mediated suppression of host type I interferon-mediated signaling pathway"/>
    <property type="evidence" value="ECO:0007669"/>
    <property type="project" value="UniProtKB-UniRule"/>
</dbReference>
<evidence type="ECO:0000256" key="7">
    <source>
        <dbReference type="ARBA" id="ARBA00022771"/>
    </source>
</evidence>
<evidence type="ECO:0000256" key="8">
    <source>
        <dbReference type="ARBA" id="ARBA00022830"/>
    </source>
</evidence>
<keyword evidence="17 18" id="KW-1078">G1/S host cell cycle checkpoint dysregulation by virus</keyword>
<feature type="short sequence motif" description="Nuclear export signal" evidence="18">
    <location>
        <begin position="65"/>
        <end position="73"/>
    </location>
</feature>
<dbReference type="Gene3D" id="3.30.160.330">
    <property type="match status" value="1"/>
</dbReference>
<keyword evidence="10 18" id="KW-0805">Transcription regulation</keyword>
<evidence type="ECO:0000256" key="16">
    <source>
        <dbReference type="ARBA" id="ARBA00023280"/>
    </source>
</evidence>
<evidence type="ECO:0000256" key="2">
    <source>
        <dbReference type="ARBA" id="ARBA00022518"/>
    </source>
</evidence>
<dbReference type="EMBL" id="MK620838">
    <property type="protein sequence ID" value="QCQ84415.1"/>
    <property type="molecule type" value="Genomic_DNA"/>
</dbReference>
<keyword evidence="16 18" id="KW-0899">Viral immunoevasion</keyword>
<reference evidence="20" key="1">
    <citation type="journal article" date="2018" name="MSphere">
        <title>Metagenomic Discovery of 83 New Human Papillomavirus Types in Patients with Immunodeficiency.</title>
        <authorList>
            <person name="Pastrana D.V."/>
            <person name="Peretti A."/>
            <person name="Welch N.L."/>
            <person name="Borgogna C."/>
            <person name="Olivero C."/>
            <person name="Badolato R."/>
            <person name="Notarangelo L.D."/>
            <person name="Gariglio M."/>
            <person name="FitzGerald P.C."/>
            <person name="McIntosh C.E."/>
            <person name="Reeves J."/>
            <person name="Starrett G.J."/>
            <person name="Bliskovsky V."/>
            <person name="Velez D."/>
            <person name="Brownell I."/>
            <person name="Yarchoan R."/>
            <person name="Wyvill K.M."/>
            <person name="Uldrick T.S."/>
            <person name="Maldarelli F."/>
            <person name="Lisco A."/>
            <person name="Sereti I."/>
            <person name="Gonzalez C.M."/>
            <person name="Androphy E.J."/>
            <person name="McBride A.A."/>
            <person name="Van Doorslaer K."/>
            <person name="Garcia F."/>
            <person name="Dvoretzky I."/>
            <person name="Liu J.S."/>
            <person name="Han J."/>
            <person name="Murphy P.M."/>
            <person name="McDermott D.H."/>
            <person name="Buck C.B."/>
        </authorList>
    </citation>
    <scope>NUCLEOTIDE SEQUENCE</scope>
    <source>
        <strain evidence="20">Gamma24_w07c74b</strain>
    </source>
</reference>
<evidence type="ECO:0000256" key="10">
    <source>
        <dbReference type="ARBA" id="ARBA00023015"/>
    </source>
</evidence>
<dbReference type="HAMAP" id="MF_04004">
    <property type="entry name" value="PPV_E7"/>
    <property type="match status" value="1"/>
</dbReference>
<dbReference type="Proteomes" id="UP000290360">
    <property type="component" value="Segment"/>
</dbReference>
<evidence type="ECO:0000256" key="1">
    <source>
        <dbReference type="ARBA" id="ARBA00022504"/>
    </source>
</evidence>
<evidence type="ECO:0000256" key="15">
    <source>
        <dbReference type="ARBA" id="ARBA00023258"/>
    </source>
</evidence>
<evidence type="ECO:0000313" key="21">
    <source>
        <dbReference type="EMBL" id="QCQ84415.1"/>
    </source>
</evidence>
<evidence type="ECO:0000256" key="17">
    <source>
        <dbReference type="ARBA" id="ARBA00023309"/>
    </source>
</evidence>
<comment type="caution">
    <text evidence="18">Lacks conserved residue(s) required for the propagation of feature annotation.</text>
</comment>
<comment type="subunit">
    <text evidence="18">Homodimer. Homooligomer. Interacts with host RB1; this interaction induces dissociation of RB1-E2F1 complex thereby disrupting RB1 activity. Interacts with host EP300; this interaction represses EP300 transcriptional activity. Interacts with protein E2; this interaction inhibits E7 oncogenic activity. Interacts with host TMEM173/STING; this interaction impairs the ability of TMEM173/STING to sense cytosolic DNA and promote the production of type I interferon (IFN-alpha and IFN-beta).</text>
</comment>
<evidence type="ECO:0000256" key="4">
    <source>
        <dbReference type="ARBA" id="ARBA00022581"/>
    </source>
</evidence>
<accession>A0A2D2AM94</accession>
<reference evidence="21" key="2">
    <citation type="submission" date="2019-03" db="EMBL/GenBank/DDBJ databases">
        <title>Nasal virome of children in isolated Colombian villages.</title>
        <authorList>
            <person name="Altan E."/>
            <person name="Delwart E."/>
        </authorList>
    </citation>
    <scope>NUCLEOTIDE SEQUENCE</scope>
    <source>
        <strain evidence="21">Gamma24/S34-CNI/CO/2018</strain>
    </source>
</reference>
<keyword evidence="11 18" id="KW-0238">DNA-binding</keyword>
<evidence type="ECO:0000256" key="12">
    <source>
        <dbReference type="ARBA" id="ARBA00023159"/>
    </source>
</evidence>
<evidence type="ECO:0000256" key="18">
    <source>
        <dbReference type="HAMAP-Rule" id="MF_04004"/>
    </source>
</evidence>
<evidence type="ECO:0000313" key="20">
    <source>
        <dbReference type="EMBL" id="ATQ38582.1"/>
    </source>
</evidence>
<comment type="similarity">
    <text evidence="18 19">Belongs to the papillomaviridae E7 protein family.</text>
</comment>
<comment type="function">
    <text evidence="19">E7 protein has both transforming and trans-activating activities.</text>
</comment>
<keyword evidence="9 18" id="KW-0862">Zinc</keyword>
<proteinExistence type="inferred from homology"/>
<keyword evidence="14 18" id="KW-1035">Host cytoplasm</keyword>
<feature type="zinc finger region" evidence="18">
    <location>
        <begin position="47"/>
        <end position="83"/>
    </location>
</feature>
<dbReference type="GO" id="GO:0008270">
    <property type="term" value="F:zinc ion binding"/>
    <property type="evidence" value="ECO:0007669"/>
    <property type="project" value="UniProtKB-KW"/>
</dbReference>
<comment type="function">
    <text evidence="18">Plays a role in viral genome replication by driving entry of quiescent cells into the cell cycle. Stimulation of progression from G1 to S phase allows the virus to efficiently use the cellular DNA replicating machinery to achieve viral genome replication. E7 protein has both transforming and trans-activating activities. Induces the disassembly of the E2F1 transcription factor from RB1, with subsequent transcriptional activation of E2F1-regulated S-phase genes. Interferes with host histone deacetylation mediated by HDAC1 and HDAC2, leading to transcription activation. Plays also a role in the inhibition of both antiviral and antiproliferative functions of host interferon alpha. Interaction with host TMEM173/STING impairs the ability of TMEM173/STING to sense cytosolic DNA and promote the production of type I interferon (IFN-alpha and IFN-beta).</text>
</comment>
<gene>
    <name evidence="18 20" type="primary">E7</name>
</gene>
<dbReference type="GO" id="GO:0019904">
    <property type="term" value="F:protein domain specific binding"/>
    <property type="evidence" value="ECO:0007669"/>
    <property type="project" value="UniProtKB-UniRule"/>
</dbReference>
<comment type="domain">
    <text evidence="18">The E7 terminal domain is an intrinsically disordered domain, whose flexibility and conformational transitions confer target adaptability to the oncoprotein. It allows adaptation to a variety of protein targets and exposes the PEST degradation sequence that regulates its turnover in the cell.</text>
</comment>
<keyword evidence="13 18" id="KW-0804">Transcription</keyword>
<evidence type="ECO:0000256" key="6">
    <source>
        <dbReference type="ARBA" id="ARBA00022723"/>
    </source>
</evidence>
<evidence type="ECO:0000256" key="11">
    <source>
        <dbReference type="ARBA" id="ARBA00023125"/>
    </source>
</evidence>
<keyword evidence="4 18" id="KW-0945">Host-virus interaction</keyword>
<dbReference type="EMBL" id="MF588749">
    <property type="protein sequence ID" value="ATQ38582.1"/>
    <property type="molecule type" value="Genomic_DNA"/>
</dbReference>
<feature type="short sequence motif" description="LXCXE motif; interaction with host RB1 and TMEM173/STING" evidence="18">
    <location>
        <begin position="24"/>
        <end position="28"/>
    </location>
</feature>
<evidence type="ECO:0000256" key="3">
    <source>
        <dbReference type="ARBA" id="ARBA00022562"/>
    </source>
</evidence>
<dbReference type="PIRSF" id="PIRSF003407">
    <property type="entry name" value="Papvi_E7"/>
    <property type="match status" value="1"/>
</dbReference>
<evidence type="ECO:0000256" key="5">
    <source>
        <dbReference type="ARBA" id="ARBA00022632"/>
    </source>
</evidence>
<keyword evidence="2 18" id="KW-0244">Early protein</keyword>
<keyword evidence="7 18" id="KW-0863">Zinc-finger</keyword>
<dbReference type="GO" id="GO:0039645">
    <property type="term" value="P:symbiont-mediated perturbation of host cell cycle G1/S transition checkpoint"/>
    <property type="evidence" value="ECO:0007669"/>
    <property type="project" value="UniProtKB-UniRule"/>
</dbReference>
<keyword evidence="15" id="KW-0922">Interferon antiviral system evasion</keyword>
<sequence length="94" mass="10402">MHGHSATMRDITLELEELVIPSNLLCQESLSPDSEEERATYKVDTLCDDCKTGIRICLVATEIGVKHLQQLLTGDVSLLCPGCSRVRLNHGRSH</sequence>
<keyword evidence="8 18" id="KW-1114">Inhibition of host interferon signaling pathway by virus</keyword>
<evidence type="ECO:0000256" key="14">
    <source>
        <dbReference type="ARBA" id="ARBA00023200"/>
    </source>
</evidence>
<keyword evidence="3 18" id="KW-1048">Host nucleus</keyword>
<evidence type="ECO:0000256" key="19">
    <source>
        <dbReference type="PIRNR" id="PIRNR003407"/>
    </source>
</evidence>
<organism evidence="20">
    <name type="scientific">Gammapapillomavirus 24</name>
    <dbReference type="NCBI Taxonomy" id="1961681"/>
    <lineage>
        <taxon>Viruses</taxon>
        <taxon>Monodnaviria</taxon>
        <taxon>Shotokuvirae</taxon>
        <taxon>Cossaviricota</taxon>
        <taxon>Papovaviricetes</taxon>
        <taxon>Zurhausenvirales</taxon>
        <taxon>Papillomaviridae</taxon>
        <taxon>Firstpapillomavirinae</taxon>
        <taxon>Gammapapillomavirus</taxon>
    </lineage>
</organism>
<dbReference type="SUPFAM" id="SSF161234">
    <property type="entry name" value="E7 C-terminal domain-like"/>
    <property type="match status" value="1"/>
</dbReference>
<dbReference type="Pfam" id="PF00527">
    <property type="entry name" value="E7"/>
    <property type="match status" value="1"/>
</dbReference>
<comment type="PTM">
    <text evidence="18">Highly phosphorylated.</text>
</comment>
<name>A0A2D2AM94_9PAPI</name>
<dbReference type="GO" id="GO:0003677">
    <property type="term" value="F:DNA binding"/>
    <property type="evidence" value="ECO:0007669"/>
    <property type="project" value="UniProtKB-UniRule"/>
</dbReference>
<evidence type="ECO:0000256" key="13">
    <source>
        <dbReference type="ARBA" id="ARBA00023163"/>
    </source>
</evidence>
<keyword evidence="12 18" id="KW-0010">Activator</keyword>
<keyword evidence="6 18" id="KW-0479">Metal-binding</keyword>
<protein>
    <recommendedName>
        <fullName evidence="18 19">Protein E7</fullName>
    </recommendedName>
</protein>
<keyword evidence="5 18" id="KW-1090">Inhibition of host innate immune response by virus</keyword>